<keyword evidence="2" id="KW-0479">Metal-binding</keyword>
<dbReference type="SUPFAM" id="SSF53850">
    <property type="entry name" value="Periplasmic binding protein-like II"/>
    <property type="match status" value="1"/>
</dbReference>
<keyword evidence="6" id="KW-1185">Reference proteome</keyword>
<dbReference type="NCBIfam" id="TIGR01256">
    <property type="entry name" value="modA"/>
    <property type="match status" value="1"/>
</dbReference>
<comment type="similarity">
    <text evidence="1">Belongs to the bacterial solute-binding protein ModA family.</text>
</comment>
<dbReference type="Pfam" id="PF13531">
    <property type="entry name" value="SBP_bac_11"/>
    <property type="match status" value="1"/>
</dbReference>
<name>A0ABM8XX45_9BURK</name>
<accession>A0ABM8XX45</accession>
<keyword evidence="5" id="KW-0413">Isomerase</keyword>
<evidence type="ECO:0000313" key="5">
    <source>
        <dbReference type="EMBL" id="CAG9184991.1"/>
    </source>
</evidence>
<sequence>MRMLWNAAFRTVFVTALVATGMSGAHAAEVTLMAANAVKEPLLDLIAGFESASGHKVAVSWSGTEAIARKVNDGAMIDVVIIGAGAMDKLSADGKLAAGNRVDFAKVGIGIALRAGLPRPDISSGEKVRMAVLAANSVAYSTGPSGFYLADMFKKMGIADQIKDKLKQPASGAQVAELVARGEADLGFQQVSELVHAKGIDYLGPLPADIQYVTTYSAGVPTTSLAPEAAKALMKFLTAPEAAPIIKKSGMEPG</sequence>
<evidence type="ECO:0000313" key="6">
    <source>
        <dbReference type="Proteomes" id="UP000706525"/>
    </source>
</evidence>
<evidence type="ECO:0000256" key="2">
    <source>
        <dbReference type="ARBA" id="ARBA00022723"/>
    </source>
</evidence>
<organism evidence="5 6">
    <name type="scientific">Cupriavidus pampae</name>
    <dbReference type="NCBI Taxonomy" id="659251"/>
    <lineage>
        <taxon>Bacteria</taxon>
        <taxon>Pseudomonadati</taxon>
        <taxon>Pseudomonadota</taxon>
        <taxon>Betaproteobacteria</taxon>
        <taxon>Burkholderiales</taxon>
        <taxon>Burkholderiaceae</taxon>
        <taxon>Cupriavidus</taxon>
    </lineage>
</organism>
<reference evidence="5 6" key="1">
    <citation type="submission" date="2021-08" db="EMBL/GenBank/DDBJ databases">
        <authorList>
            <person name="Peeters C."/>
        </authorList>
    </citation>
    <scope>NUCLEOTIDE SEQUENCE [LARGE SCALE GENOMIC DNA]</scope>
    <source>
        <strain evidence="5 6">LMG 32289</strain>
    </source>
</reference>
<dbReference type="EC" id="5.3.3.7" evidence="5"/>
<comment type="caution">
    <text evidence="5">The sequence shown here is derived from an EMBL/GenBank/DDBJ whole genome shotgun (WGS) entry which is preliminary data.</text>
</comment>
<evidence type="ECO:0000256" key="3">
    <source>
        <dbReference type="ARBA" id="ARBA00022729"/>
    </source>
</evidence>
<dbReference type="PANTHER" id="PTHR30632">
    <property type="entry name" value="MOLYBDATE-BINDING PERIPLASMIC PROTEIN"/>
    <property type="match status" value="1"/>
</dbReference>
<dbReference type="RefSeq" id="WP_223994620.1">
    <property type="nucleotide sequence ID" value="NZ_CAJZAG010000013.1"/>
</dbReference>
<evidence type="ECO:0000256" key="1">
    <source>
        <dbReference type="ARBA" id="ARBA00009175"/>
    </source>
</evidence>
<feature type="chain" id="PRO_5047198370" evidence="4">
    <location>
        <begin position="28"/>
        <end position="254"/>
    </location>
</feature>
<feature type="signal peptide" evidence="4">
    <location>
        <begin position="1"/>
        <end position="27"/>
    </location>
</feature>
<dbReference type="InterPro" id="IPR005950">
    <property type="entry name" value="ModA"/>
</dbReference>
<gene>
    <name evidence="5" type="primary">ais_1</name>
    <name evidence="5" type="ORF">LMG32289_05816</name>
</gene>
<dbReference type="GO" id="GO:0047614">
    <property type="term" value="F:aconitate delta-isomerase activity"/>
    <property type="evidence" value="ECO:0007669"/>
    <property type="project" value="UniProtKB-EC"/>
</dbReference>
<evidence type="ECO:0000256" key="4">
    <source>
        <dbReference type="SAM" id="SignalP"/>
    </source>
</evidence>
<dbReference type="PANTHER" id="PTHR30632:SF11">
    <property type="entry name" value="BLR4797 PROTEIN"/>
    <property type="match status" value="1"/>
</dbReference>
<dbReference type="InterPro" id="IPR050682">
    <property type="entry name" value="ModA/WtpA"/>
</dbReference>
<dbReference type="Gene3D" id="3.40.190.10">
    <property type="entry name" value="Periplasmic binding protein-like II"/>
    <property type="match status" value="2"/>
</dbReference>
<dbReference type="Proteomes" id="UP000706525">
    <property type="component" value="Unassembled WGS sequence"/>
</dbReference>
<keyword evidence="3 4" id="KW-0732">Signal</keyword>
<protein>
    <submittedName>
        <fullName evidence="5">Aconitate isomerase</fullName>
        <ecNumber evidence="5">5.3.3.7</ecNumber>
    </submittedName>
</protein>
<dbReference type="EMBL" id="CAJZAG010000013">
    <property type="protein sequence ID" value="CAG9184991.1"/>
    <property type="molecule type" value="Genomic_DNA"/>
</dbReference>
<proteinExistence type="inferred from homology"/>